<dbReference type="InterPro" id="IPR006206">
    <property type="entry name" value="Mevalonate/galactokinase"/>
</dbReference>
<dbReference type="InterPro" id="IPR000705">
    <property type="entry name" value="Galactokinase"/>
</dbReference>
<evidence type="ECO:0000256" key="1">
    <source>
        <dbReference type="ARBA" id="ARBA00006566"/>
    </source>
</evidence>
<dbReference type="GO" id="GO:0004335">
    <property type="term" value="F:galactokinase activity"/>
    <property type="evidence" value="ECO:0007669"/>
    <property type="project" value="InterPro"/>
</dbReference>
<dbReference type="GO" id="GO:0005829">
    <property type="term" value="C:cytosol"/>
    <property type="evidence" value="ECO:0007669"/>
    <property type="project" value="TreeGrafter"/>
</dbReference>
<dbReference type="PANTHER" id="PTHR10457">
    <property type="entry name" value="MEVALONATE KINASE/GALACTOKINASE"/>
    <property type="match status" value="1"/>
</dbReference>
<evidence type="ECO:0000256" key="2">
    <source>
        <dbReference type="ARBA" id="ARBA00022679"/>
    </source>
</evidence>
<evidence type="ECO:0000259" key="6">
    <source>
        <dbReference type="Pfam" id="PF00288"/>
    </source>
</evidence>
<proteinExistence type="inferred from homology"/>
<keyword evidence="4 8" id="KW-0418">Kinase</keyword>
<keyword evidence="2" id="KW-0808">Transferase</keyword>
<reference evidence="8 9" key="1">
    <citation type="submission" date="2019-08" db="EMBL/GenBank/DDBJ databases">
        <title>In-depth cultivation of the pig gut microbiome towards novel bacterial diversity and tailored functional studies.</title>
        <authorList>
            <person name="Wylensek D."/>
            <person name="Hitch T.C.A."/>
            <person name="Clavel T."/>
        </authorList>
    </citation>
    <scope>NUCLEOTIDE SEQUENCE [LARGE SCALE GENOMIC DNA]</scope>
    <source>
        <strain evidence="8 9">Oil+RF-744-GAM-WT-6</strain>
    </source>
</reference>
<dbReference type="Pfam" id="PF10509">
    <property type="entry name" value="GalKase_gal_bdg"/>
    <property type="match status" value="1"/>
</dbReference>
<keyword evidence="9" id="KW-1185">Reference proteome</keyword>
<organism evidence="8 9">
    <name type="scientific">Stecheria intestinalis</name>
    <dbReference type="NCBI Taxonomy" id="2606630"/>
    <lineage>
        <taxon>Bacteria</taxon>
        <taxon>Bacillati</taxon>
        <taxon>Bacillota</taxon>
        <taxon>Erysipelotrichia</taxon>
        <taxon>Erysipelotrichales</taxon>
        <taxon>Erysipelotrichaceae</taxon>
        <taxon>Stecheria</taxon>
    </lineage>
</organism>
<evidence type="ECO:0000256" key="4">
    <source>
        <dbReference type="ARBA" id="ARBA00022777"/>
    </source>
</evidence>
<evidence type="ECO:0000256" key="5">
    <source>
        <dbReference type="ARBA" id="ARBA00022840"/>
    </source>
</evidence>
<evidence type="ECO:0000256" key="3">
    <source>
        <dbReference type="ARBA" id="ARBA00022741"/>
    </source>
</evidence>
<dbReference type="GO" id="GO:0006012">
    <property type="term" value="P:galactose metabolic process"/>
    <property type="evidence" value="ECO:0007669"/>
    <property type="project" value="InterPro"/>
</dbReference>
<dbReference type="Proteomes" id="UP000461880">
    <property type="component" value="Unassembled WGS sequence"/>
</dbReference>
<dbReference type="SUPFAM" id="SSF55060">
    <property type="entry name" value="GHMP Kinase, C-terminal domain"/>
    <property type="match status" value="1"/>
</dbReference>
<evidence type="ECO:0000313" key="9">
    <source>
        <dbReference type="Proteomes" id="UP000461880"/>
    </source>
</evidence>
<name>A0A7X2THC5_9FIRM</name>
<gene>
    <name evidence="8" type="ORF">FYJ51_12290</name>
</gene>
<dbReference type="InterPro" id="IPR020568">
    <property type="entry name" value="Ribosomal_Su5_D2-typ_SF"/>
</dbReference>
<protein>
    <submittedName>
        <fullName evidence="8">Galactokinase</fullName>
    </submittedName>
</protein>
<accession>A0A7X2THC5</accession>
<dbReference type="InterPro" id="IPR006204">
    <property type="entry name" value="GHMP_kinase_N_dom"/>
</dbReference>
<comment type="caution">
    <text evidence="8">The sequence shown here is derived from an EMBL/GenBank/DDBJ whole genome shotgun (WGS) entry which is preliminary data.</text>
</comment>
<evidence type="ECO:0000259" key="7">
    <source>
        <dbReference type="Pfam" id="PF10509"/>
    </source>
</evidence>
<dbReference type="PRINTS" id="PR00959">
    <property type="entry name" value="MEVGALKINASE"/>
</dbReference>
<dbReference type="Gene3D" id="3.30.70.890">
    <property type="entry name" value="GHMP kinase, C-terminal domain"/>
    <property type="match status" value="1"/>
</dbReference>
<dbReference type="RefSeq" id="WP_154505901.1">
    <property type="nucleotide sequence ID" value="NZ_VUMN01000043.1"/>
</dbReference>
<dbReference type="Pfam" id="PF00288">
    <property type="entry name" value="GHMP_kinases_N"/>
    <property type="match status" value="1"/>
</dbReference>
<dbReference type="InterPro" id="IPR036554">
    <property type="entry name" value="GHMP_kinase_C_sf"/>
</dbReference>
<dbReference type="PANTHER" id="PTHR10457:SF7">
    <property type="entry name" value="GALACTOKINASE-RELATED"/>
    <property type="match status" value="1"/>
</dbReference>
<feature type="domain" description="Galactokinase N-terminal" evidence="7">
    <location>
        <begin position="44"/>
        <end position="87"/>
    </location>
</feature>
<dbReference type="SUPFAM" id="SSF54211">
    <property type="entry name" value="Ribosomal protein S5 domain 2-like"/>
    <property type="match status" value="1"/>
</dbReference>
<dbReference type="EMBL" id="VUMN01000043">
    <property type="protein sequence ID" value="MSS59673.1"/>
    <property type="molecule type" value="Genomic_DNA"/>
</dbReference>
<keyword evidence="3" id="KW-0547">Nucleotide-binding</keyword>
<dbReference type="InterPro" id="IPR019539">
    <property type="entry name" value="GalKase_N"/>
</dbReference>
<dbReference type="PRINTS" id="PR00473">
    <property type="entry name" value="GALCTOKINASE"/>
</dbReference>
<dbReference type="InterPro" id="IPR006203">
    <property type="entry name" value="GHMP_knse_ATP-bd_CS"/>
</dbReference>
<dbReference type="GO" id="GO:0005524">
    <property type="term" value="F:ATP binding"/>
    <property type="evidence" value="ECO:0007669"/>
    <property type="project" value="UniProtKB-KW"/>
</dbReference>
<sequence length="424" mass="46528">MKLSELQAAVSSDLLQNQLELLYGAEHVKAQKKRYLKLISRAMELYGDREADLFSAPGRTEVGGNHTDHQLGRVLAASIDLDAAAVVIPEEKPVITYHSDAFEVKPVDLEDLSRKAEEVNTTESLIRGIAARYHELGYGIGGFSCYAESDVLPGSGMSSSAAFEILIAEILNELYNDGKVSPEEQAKAGQFAENVYFGKASGLMDQMACSVGGFITIDFHHKDAPAVERVPFDFDHSGFRIILTDCRASHADLSDEYSRIPSEMKAAAGVFGEKVLSRVSLGEFLKKTQEVRKQCGDRAWLRAYHFLKETERVQDEVRALEGNCMESFLKLVIDSGNSSFEYLQNVYASSDPQHQSLSIGLALSQQLLEGRGAWRVHGGGFAGTIQAFVPEGLVETYVNAMEEAFGAGACYCLRIRNAGGYRLI</sequence>
<keyword evidence="5" id="KW-0067">ATP-binding</keyword>
<dbReference type="InterPro" id="IPR014721">
    <property type="entry name" value="Ribsml_uS5_D2-typ_fold_subgr"/>
</dbReference>
<dbReference type="PIRSF" id="PIRSF000530">
    <property type="entry name" value="Galactokinase"/>
    <property type="match status" value="1"/>
</dbReference>
<dbReference type="AlphaFoldDB" id="A0A7X2THC5"/>
<comment type="similarity">
    <text evidence="1">Belongs to the GHMP kinase family. GalK subfamily.</text>
</comment>
<evidence type="ECO:0000313" key="8">
    <source>
        <dbReference type="EMBL" id="MSS59673.1"/>
    </source>
</evidence>
<dbReference type="PROSITE" id="PS00627">
    <property type="entry name" value="GHMP_KINASES_ATP"/>
    <property type="match status" value="1"/>
</dbReference>
<dbReference type="Gene3D" id="3.30.230.10">
    <property type="match status" value="1"/>
</dbReference>
<feature type="domain" description="GHMP kinase N-terminal" evidence="6">
    <location>
        <begin position="126"/>
        <end position="213"/>
    </location>
</feature>